<organism evidence="1 2">
    <name type="scientific">Pendulispora brunnea</name>
    <dbReference type="NCBI Taxonomy" id="2905690"/>
    <lineage>
        <taxon>Bacteria</taxon>
        <taxon>Pseudomonadati</taxon>
        <taxon>Myxococcota</taxon>
        <taxon>Myxococcia</taxon>
        <taxon>Myxococcales</taxon>
        <taxon>Sorangiineae</taxon>
        <taxon>Pendulisporaceae</taxon>
        <taxon>Pendulispora</taxon>
    </lineage>
</organism>
<name>A0ABZ2KB45_9BACT</name>
<keyword evidence="2" id="KW-1185">Reference proteome</keyword>
<evidence type="ECO:0000313" key="1">
    <source>
        <dbReference type="EMBL" id="WXA95912.1"/>
    </source>
</evidence>
<sequence>MPSLTVPEEGHERVHESFSAWVDQDPCPHSNFWFMSERIANMSGWGSFCEAIFHAGRDGTLPTLTGPLCNRERLSPEACERVLQELEHFRQSDLGTFPQLIRLNRNEFVLWGCIWHDGLTLSCDERGIFVEDNAGHELFRAVQARSRILDEGRRGIRVCGRRFFHRPAVYELTDVSHLAPEAGYRSSADPNDAERGARTWVGPMGWADGVYGVEQRPRSLAEYEDKIETLATLCRTAIELDSQVIFF</sequence>
<dbReference type="Proteomes" id="UP001379533">
    <property type="component" value="Chromosome"/>
</dbReference>
<proteinExistence type="predicted"/>
<gene>
    <name evidence="1" type="ORF">LZC95_03545</name>
</gene>
<evidence type="ECO:0000313" key="2">
    <source>
        <dbReference type="Proteomes" id="UP001379533"/>
    </source>
</evidence>
<dbReference type="RefSeq" id="WP_394846523.1">
    <property type="nucleotide sequence ID" value="NZ_CP089982.1"/>
</dbReference>
<protein>
    <submittedName>
        <fullName evidence="1">Uncharacterized protein</fullName>
    </submittedName>
</protein>
<accession>A0ABZ2KB45</accession>
<dbReference type="EMBL" id="CP089982">
    <property type="protein sequence ID" value="WXA95912.1"/>
    <property type="molecule type" value="Genomic_DNA"/>
</dbReference>
<reference evidence="1 2" key="1">
    <citation type="submission" date="2021-12" db="EMBL/GenBank/DDBJ databases">
        <title>Discovery of the Pendulisporaceae a myxobacterial family with distinct sporulation behavior and unique specialized metabolism.</title>
        <authorList>
            <person name="Garcia R."/>
            <person name="Popoff A."/>
            <person name="Bader C.D."/>
            <person name="Loehr J."/>
            <person name="Walesch S."/>
            <person name="Walt C."/>
            <person name="Boldt J."/>
            <person name="Bunk B."/>
            <person name="Haeckl F.J.F.P.J."/>
            <person name="Gunesch A.P."/>
            <person name="Birkelbach J."/>
            <person name="Nuebel U."/>
            <person name="Pietschmann T."/>
            <person name="Bach T."/>
            <person name="Mueller R."/>
        </authorList>
    </citation>
    <scope>NUCLEOTIDE SEQUENCE [LARGE SCALE GENOMIC DNA]</scope>
    <source>
        <strain evidence="1 2">MSr12523</strain>
    </source>
</reference>